<protein>
    <submittedName>
        <fullName evidence="1 3">Uncharacterized protein</fullName>
    </submittedName>
</protein>
<reference evidence="1 2" key="2">
    <citation type="submission" date="2018-11" db="EMBL/GenBank/DDBJ databases">
        <authorList>
            <consortium name="Pathogen Informatics"/>
        </authorList>
    </citation>
    <scope>NUCLEOTIDE SEQUENCE [LARGE SCALE GENOMIC DNA]</scope>
</reference>
<reference evidence="3" key="1">
    <citation type="submission" date="2016-04" db="UniProtKB">
        <authorList>
            <consortium name="WormBaseParasite"/>
        </authorList>
    </citation>
    <scope>IDENTIFICATION</scope>
</reference>
<dbReference type="AlphaFoldDB" id="A0A158QZ25"/>
<organism evidence="3">
    <name type="scientific">Nippostrongylus brasiliensis</name>
    <name type="common">Rat hookworm</name>
    <dbReference type="NCBI Taxonomy" id="27835"/>
    <lineage>
        <taxon>Eukaryota</taxon>
        <taxon>Metazoa</taxon>
        <taxon>Ecdysozoa</taxon>
        <taxon>Nematoda</taxon>
        <taxon>Chromadorea</taxon>
        <taxon>Rhabditida</taxon>
        <taxon>Rhabditina</taxon>
        <taxon>Rhabditomorpha</taxon>
        <taxon>Strongyloidea</taxon>
        <taxon>Heligmosomidae</taxon>
        <taxon>Nippostrongylus</taxon>
    </lineage>
</organism>
<accession>A0A158QZ25</accession>
<gene>
    <name evidence="1" type="ORF">NBR_LOCUS9423</name>
</gene>
<dbReference type="Proteomes" id="UP000271162">
    <property type="component" value="Unassembled WGS sequence"/>
</dbReference>
<keyword evidence="2" id="KW-1185">Reference proteome</keyword>
<evidence type="ECO:0000313" key="3">
    <source>
        <dbReference type="WBParaSite" id="NBR_0000942201-mRNA-1"/>
    </source>
</evidence>
<dbReference type="WBParaSite" id="NBR_0000942201-mRNA-1">
    <property type="protein sequence ID" value="NBR_0000942201-mRNA-1"/>
    <property type="gene ID" value="NBR_0000942201"/>
</dbReference>
<name>A0A158QZ25_NIPBR</name>
<proteinExistence type="predicted"/>
<evidence type="ECO:0000313" key="1">
    <source>
        <dbReference type="EMBL" id="VDL73012.1"/>
    </source>
</evidence>
<sequence length="369" mass="43710">MDSRRNWILLEASTSSSATPIQIRENRRRLTPMMEKYSEEERLHTINRLNDRIHKRIMNNYRSDSVGEGTAVVDESFRFIDDEQKTIKPEPTANGVERLDSFISHRNSHGEVEAVYERRMPSTSSRNDILRSQSLMYRPQIYEESIYGKPNRSFRTISVTESPQMKHSMENRREAREIKYRRTDSDMASMRYGRSEMQETYKRSDSLDSGSLRLQRQRRYSRWPAYSRPYMHYDRVRYGFDRRREATKEEPFSGYLYRPAQFYDKCDLCVFQNLRFGEYCLTCGRTGGIDVSSPIQPSEPLPYRAPQILDVRDLSLQKSKDIVRLEQPPLKVFSTEFRELRPPTRGLSRRQTKSAVYRYGELVIMSKSD</sequence>
<dbReference type="OMA" id="HKRIMNN"/>
<dbReference type="EMBL" id="UYSL01020139">
    <property type="protein sequence ID" value="VDL73012.1"/>
    <property type="molecule type" value="Genomic_DNA"/>
</dbReference>
<evidence type="ECO:0000313" key="2">
    <source>
        <dbReference type="Proteomes" id="UP000271162"/>
    </source>
</evidence>